<feature type="region of interest" description="Disordered" evidence="1">
    <location>
        <begin position="1"/>
        <end position="26"/>
    </location>
</feature>
<protein>
    <submittedName>
        <fullName evidence="2">Uncharacterized protein</fullName>
    </submittedName>
</protein>
<dbReference type="EMBL" id="RCHS01000421">
    <property type="protein sequence ID" value="RMX58929.1"/>
    <property type="molecule type" value="Genomic_DNA"/>
</dbReference>
<name>A0A3M6UZA6_POCDA</name>
<reference evidence="2 3" key="1">
    <citation type="journal article" date="2018" name="Sci. Rep.">
        <title>Comparative analysis of the Pocillopora damicornis genome highlights role of immune system in coral evolution.</title>
        <authorList>
            <person name="Cunning R."/>
            <person name="Bay R.A."/>
            <person name="Gillette P."/>
            <person name="Baker A.C."/>
            <person name="Traylor-Knowles N."/>
        </authorList>
    </citation>
    <scope>NUCLEOTIDE SEQUENCE [LARGE SCALE GENOMIC DNA]</scope>
    <source>
        <strain evidence="2">RSMAS</strain>
        <tissue evidence="2">Whole animal</tissue>
    </source>
</reference>
<keyword evidence="3" id="KW-1185">Reference proteome</keyword>
<evidence type="ECO:0000313" key="3">
    <source>
        <dbReference type="Proteomes" id="UP000275408"/>
    </source>
</evidence>
<accession>A0A3M6UZA6</accession>
<evidence type="ECO:0000256" key="1">
    <source>
        <dbReference type="SAM" id="MobiDB-lite"/>
    </source>
</evidence>
<dbReference type="AlphaFoldDB" id="A0A3M6UZA6"/>
<dbReference type="Proteomes" id="UP000275408">
    <property type="component" value="Unassembled WGS sequence"/>
</dbReference>
<evidence type="ECO:0000313" key="2">
    <source>
        <dbReference type="EMBL" id="RMX58929.1"/>
    </source>
</evidence>
<organism evidence="2 3">
    <name type="scientific">Pocillopora damicornis</name>
    <name type="common">Cauliflower coral</name>
    <name type="synonym">Millepora damicornis</name>
    <dbReference type="NCBI Taxonomy" id="46731"/>
    <lineage>
        <taxon>Eukaryota</taxon>
        <taxon>Metazoa</taxon>
        <taxon>Cnidaria</taxon>
        <taxon>Anthozoa</taxon>
        <taxon>Hexacorallia</taxon>
        <taxon>Scleractinia</taxon>
        <taxon>Astrocoeniina</taxon>
        <taxon>Pocilloporidae</taxon>
        <taxon>Pocillopora</taxon>
    </lineage>
</organism>
<sequence>MSDPRGSAIYEDAKGISGNGKLSTEEPENCQLLQESKIGHDIPMLLRSSEKVELWPNADINEASKPFIDQAGKRYHQGWLAPYIERDLSTTLRSSEKVELWLRAHFSNYQTRACFHEKDIPSVEQSEKPNTVQSVITSLAAVEISS</sequence>
<proteinExistence type="predicted"/>
<comment type="caution">
    <text evidence="2">The sequence shown here is derived from an EMBL/GenBank/DDBJ whole genome shotgun (WGS) entry which is preliminary data.</text>
</comment>
<gene>
    <name evidence="2" type="ORF">pdam_00018846</name>
</gene>